<dbReference type="Gene3D" id="1.10.418.20">
    <property type="match status" value="1"/>
</dbReference>
<reference evidence="2" key="1">
    <citation type="submission" date="2022-11" db="UniProtKB">
        <authorList>
            <consortium name="WormBaseParasite"/>
        </authorList>
    </citation>
    <scope>IDENTIFICATION</scope>
</reference>
<dbReference type="Proteomes" id="UP000887574">
    <property type="component" value="Unplaced"/>
</dbReference>
<proteinExistence type="predicted"/>
<dbReference type="WBParaSite" id="jg14382">
    <property type="protein sequence ID" value="jg14382"/>
    <property type="gene ID" value="jg14382"/>
</dbReference>
<sequence length="190" mass="20908">MIAPPLFEQVFDYDNNAQFAHESVPKQTNGCDCGNFICQLLNVPRVNFGALGEAAGSDANALSWAFCRMLSSGSGSSSDTANRIALGPKKHVRRKGEVEQLVRLLPANGGSESEMLEVLARKPYDFYKRLRELPASVAKVSQRFGCSLEPLESSIKVVGIKLSLLMLQTVLVEEGRVEIMLSYWTRLAKL</sequence>
<protein>
    <submittedName>
        <fullName evidence="2">Ubiquitin-like protease family profile domain-containing protein</fullName>
    </submittedName>
</protein>
<dbReference type="AlphaFoldDB" id="A0A915D0X6"/>
<evidence type="ECO:0000313" key="2">
    <source>
        <dbReference type="WBParaSite" id="jg14382"/>
    </source>
</evidence>
<keyword evidence="1" id="KW-1185">Reference proteome</keyword>
<evidence type="ECO:0000313" key="1">
    <source>
        <dbReference type="Proteomes" id="UP000887574"/>
    </source>
</evidence>
<organism evidence="1 2">
    <name type="scientific">Ditylenchus dipsaci</name>
    <dbReference type="NCBI Taxonomy" id="166011"/>
    <lineage>
        <taxon>Eukaryota</taxon>
        <taxon>Metazoa</taxon>
        <taxon>Ecdysozoa</taxon>
        <taxon>Nematoda</taxon>
        <taxon>Chromadorea</taxon>
        <taxon>Rhabditida</taxon>
        <taxon>Tylenchina</taxon>
        <taxon>Tylenchomorpha</taxon>
        <taxon>Sphaerularioidea</taxon>
        <taxon>Anguinidae</taxon>
        <taxon>Anguininae</taxon>
        <taxon>Ditylenchus</taxon>
    </lineage>
</organism>
<accession>A0A915D0X6</accession>
<name>A0A915D0X6_9BILA</name>